<dbReference type="SUPFAM" id="SSF51126">
    <property type="entry name" value="Pectin lyase-like"/>
    <property type="match status" value="1"/>
</dbReference>
<reference evidence="6" key="1">
    <citation type="journal article" date="2019" name="Int. J. Syst. Evol. Microbiol.">
        <title>The Global Catalogue of Microorganisms (GCM) 10K type strain sequencing project: providing services to taxonomists for standard genome sequencing and annotation.</title>
        <authorList>
            <consortium name="The Broad Institute Genomics Platform"/>
            <consortium name="The Broad Institute Genome Sequencing Center for Infectious Disease"/>
            <person name="Wu L."/>
            <person name="Ma J."/>
        </authorList>
    </citation>
    <scope>NUCLEOTIDE SEQUENCE [LARGE SCALE GENOMIC DNA]</scope>
    <source>
        <strain evidence="6">JCM 16013</strain>
    </source>
</reference>
<sequence>MAHRAKQHPTSHRAARARGVPRVNRIIAAAAGTAIAAAGLSLGTAVSAHATTSVTVHTYAPTGVGGGVTTSPDVASTKYQVQVAGVSVGAVQYTQNGHNFDVARFASSSRTPTITVTLPSTTINTVNVYPARYYPSGSVSVSSDKHTLTFTMSAAAALNEAIVMVNGDSTNAAGQPYLAVVNDPLEDPSQHPDTTDAPDGSGVNTQTGVVNFQEFAAKYLTVHPNSAAQTAPAATTSSVAGQTIDGTAIPAGQKTSAGMLVSPSSVNVRYPNERTMAANDDTFALQAAIKAIENNPTQLNTLYFPNGTYLWSGLLVNGVDGGKLTGGKLKIYTDEGALLDNRVQAYMEAFEPEIAIVNSSNIEIDGRGMFDGNGVANYNAHSSGDLHDASDSQHQGGVMVMHSSDITFNDTYERNSKQWNWETHTANTITYNNIKALTPYAQPWIDGTDFASGQNITADHVFTLGNDDAFASGHYDSSNGFTPLSTGVWNNFQLGTSSANIQGYVNAVGAYNAVAGQLGFDSNHWDVEDSKSVSVSNTLNWSVNAGNAIRLGWQTNGYQLTDYTFINFNSVSAKVGGLYVMKTPNTYPRVQSVVVKNSSIDTSRFPTGTSIWIYGGDGTAQTVTADQQANWGFAPNPDGSGNTYTYTKTPIPTVDLDNVWFSKQTPSNTMTGVTNATLNNLHVAGQLVEYTSQFPLTTSGISKLTTTYTDATGQTQAVKFGAATNGDTWVGAWVGDQTTNNSSDLTLITRNTGAGLMGEQYTTGSGDGKLSYIQFPLNGLIHAPSKATLQLTYLGHRYSTVPSTDTDQLLAQPVSDTVCTTGSTSCPISIMTWVNRPSFTATNTSVARSATFALGSTIVPEGGGSHQNNPIDGRVITVDVTTFVQNAYAAGQTSLLLAVCNAGGTDHELRFVSSEGATSPAGLTNANADMMPALTLAP</sequence>
<dbReference type="InterPro" id="IPR012334">
    <property type="entry name" value="Pectin_lyas_fold"/>
</dbReference>
<keyword evidence="2" id="KW-0119">Carbohydrate metabolism</keyword>
<dbReference type="PANTHER" id="PTHR31736">
    <property type="match status" value="1"/>
</dbReference>
<name>A0ABP5C510_9ACTN</name>
<evidence type="ECO:0000256" key="2">
    <source>
        <dbReference type="ARBA" id="ARBA00023277"/>
    </source>
</evidence>
<dbReference type="InterPro" id="IPR011050">
    <property type="entry name" value="Pectin_lyase_fold/virulence"/>
</dbReference>
<dbReference type="Gene3D" id="2.160.20.10">
    <property type="entry name" value="Single-stranded right-handed beta-helix, Pectin lyase-like"/>
    <property type="match status" value="1"/>
</dbReference>
<dbReference type="Proteomes" id="UP001499854">
    <property type="component" value="Unassembled WGS sequence"/>
</dbReference>
<protein>
    <submittedName>
        <fullName evidence="5">Uncharacterized protein</fullName>
    </submittedName>
</protein>
<accession>A0ABP5C510</accession>
<evidence type="ECO:0000256" key="4">
    <source>
        <dbReference type="SAM" id="MobiDB-lite"/>
    </source>
</evidence>
<gene>
    <name evidence="5" type="ORF">GCM10009838_12320</name>
</gene>
<organism evidence="5 6">
    <name type="scientific">Catenulispora subtropica</name>
    <dbReference type="NCBI Taxonomy" id="450798"/>
    <lineage>
        <taxon>Bacteria</taxon>
        <taxon>Bacillati</taxon>
        <taxon>Actinomycetota</taxon>
        <taxon>Actinomycetes</taxon>
        <taxon>Catenulisporales</taxon>
        <taxon>Catenulisporaceae</taxon>
        <taxon>Catenulispora</taxon>
    </lineage>
</organism>
<keyword evidence="1" id="KW-0677">Repeat</keyword>
<evidence type="ECO:0000313" key="5">
    <source>
        <dbReference type="EMBL" id="GAA1957798.1"/>
    </source>
</evidence>
<comment type="caution">
    <text evidence="5">The sequence shown here is derived from an EMBL/GenBank/DDBJ whole genome shotgun (WGS) entry which is preliminary data.</text>
</comment>
<evidence type="ECO:0000256" key="3">
    <source>
        <dbReference type="ARBA" id="ARBA00023326"/>
    </source>
</evidence>
<keyword evidence="3" id="KW-0624">Polysaccharide degradation</keyword>
<keyword evidence="6" id="KW-1185">Reference proteome</keyword>
<dbReference type="EMBL" id="BAAAQM010000004">
    <property type="protein sequence ID" value="GAA1957798.1"/>
    <property type="molecule type" value="Genomic_DNA"/>
</dbReference>
<dbReference type="PANTHER" id="PTHR31736:SF9">
    <property type="entry name" value="ENDO-XYLOGALACTURONAN HYDROLASE A-RELATED"/>
    <property type="match status" value="1"/>
</dbReference>
<evidence type="ECO:0000313" key="6">
    <source>
        <dbReference type="Proteomes" id="UP001499854"/>
    </source>
</evidence>
<evidence type="ECO:0000256" key="1">
    <source>
        <dbReference type="ARBA" id="ARBA00022737"/>
    </source>
</evidence>
<proteinExistence type="predicted"/>
<feature type="region of interest" description="Disordered" evidence="4">
    <location>
        <begin position="182"/>
        <end position="206"/>
    </location>
</feature>